<feature type="domain" description="Metallo-beta-lactamase" evidence="2">
    <location>
        <begin position="397"/>
        <end position="594"/>
    </location>
</feature>
<evidence type="ECO:0000259" key="2">
    <source>
        <dbReference type="SMART" id="SM00849"/>
    </source>
</evidence>
<proteinExistence type="predicted"/>
<keyword evidence="4" id="KW-1185">Reference proteome</keyword>
<dbReference type="SUPFAM" id="SSF56281">
    <property type="entry name" value="Metallo-hydrolase/oxidoreductase"/>
    <property type="match status" value="2"/>
</dbReference>
<protein>
    <recommendedName>
        <fullName evidence="2">Metallo-beta-lactamase domain-containing protein</fullName>
    </recommendedName>
</protein>
<organism evidence="3 4">
    <name type="scientific">Deinococcus irradiatisoli</name>
    <dbReference type="NCBI Taxonomy" id="2202254"/>
    <lineage>
        <taxon>Bacteria</taxon>
        <taxon>Thermotogati</taxon>
        <taxon>Deinococcota</taxon>
        <taxon>Deinococci</taxon>
        <taxon>Deinococcales</taxon>
        <taxon>Deinococcaceae</taxon>
        <taxon>Deinococcus</taxon>
    </lineage>
</organism>
<dbReference type="PANTHER" id="PTHR43084:SF1">
    <property type="entry name" value="PERSULFIDE DIOXYGENASE ETHE1, MITOCHONDRIAL"/>
    <property type="match status" value="1"/>
</dbReference>
<name>A0A2Z3JEQ5_9DEIO</name>
<dbReference type="InterPro" id="IPR036866">
    <property type="entry name" value="RibonucZ/Hydroxyglut_hydro"/>
</dbReference>
<dbReference type="GO" id="GO:0050313">
    <property type="term" value="F:sulfur dioxygenase activity"/>
    <property type="evidence" value="ECO:0007669"/>
    <property type="project" value="TreeGrafter"/>
</dbReference>
<feature type="compositionally biased region" description="Low complexity" evidence="1">
    <location>
        <begin position="98"/>
        <end position="109"/>
    </location>
</feature>
<sequence>MVCHAAGVHVSGLCQPQLLAEGVGQFRLGGGGAGLELPDLAVRGAATLPAGGADHRAPPVPAGLGGGLHGAGPPARQRPPLRAAAGLGAAAGPLFPHAGAAGAGQPHAGVRGGAGASAHHPARARRGVAVLPQGRSTVTPGALQLLFPGVYRYTSSAHAYVLICHEDAVLINLGDGDVLDHLPPGVKVHAALLTHHFADVASGAARAIRRGIPVYAPESEVELLRSAPQTLRRAGRPNNYDPRLYQYGAPEEAEVWPLRDYQTYCFGALSLQVRPTPGPTVGAVSFITLIGGQKLALTGDLLYAPGQISRLAATQWTYHGGEGLAGSVLSLLDLADARPDVVLPAHGEPMLPGALEQTAQALWPLLQLRRHNPRLLELRASPYEELRPWLLHNRTSMANSYVLRSLSGHALIIDFGYDFSFGSPVSTERDARRPWLLTVPALFSKYGVVHIDAVLPTHYHDDHVAGIPLLREQYGAQVWASENVAPVLAYPERYQVPCLWFEGITVDRRLKLGEAVPWREFTVTPYDLPGHARYAAAVLVEGHGERLLFGGDQYADVDGLGLNYTYPNLVRETDYLHSAELYERLQPDLILSGHGPPLTPGPGYGAELRARGEALLRLHTQLQPLTSRLVLSLERQGRQVTLQLDNPTGEVFEGRLRGSAGVSPREVPLTLFPAASVRLDFELEGQYPFMFEVRGPSGEPGLSAVVHQDERGLVLGGPAQIASGES</sequence>
<accession>A0A2Z3JEQ5</accession>
<feature type="compositionally biased region" description="Low complexity" evidence="1">
    <location>
        <begin position="71"/>
        <end position="80"/>
    </location>
</feature>
<feature type="domain" description="Metallo-beta-lactamase" evidence="2">
    <location>
        <begin position="156"/>
        <end position="346"/>
    </location>
</feature>
<dbReference type="SMART" id="SM00849">
    <property type="entry name" value="Lactamase_B"/>
    <property type="match status" value="2"/>
</dbReference>
<dbReference type="InterPro" id="IPR051682">
    <property type="entry name" value="Mito_Persulfide_Diox"/>
</dbReference>
<evidence type="ECO:0000256" key="1">
    <source>
        <dbReference type="SAM" id="MobiDB-lite"/>
    </source>
</evidence>
<dbReference type="Proteomes" id="UP000245368">
    <property type="component" value="Chromosome"/>
</dbReference>
<dbReference type="GO" id="GO:0070813">
    <property type="term" value="P:hydrogen sulfide metabolic process"/>
    <property type="evidence" value="ECO:0007669"/>
    <property type="project" value="TreeGrafter"/>
</dbReference>
<dbReference type="EMBL" id="CP029494">
    <property type="protein sequence ID" value="AWN21961.1"/>
    <property type="molecule type" value="Genomic_DNA"/>
</dbReference>
<reference evidence="3 4" key="1">
    <citation type="submission" date="2018-05" db="EMBL/GenBank/DDBJ databases">
        <title>Complete Genome Sequence of Deinococcus sp. strain 17bor-2.</title>
        <authorList>
            <person name="Srinivasan S."/>
        </authorList>
    </citation>
    <scope>NUCLEOTIDE SEQUENCE [LARGE SCALE GENOMIC DNA]</scope>
    <source>
        <strain evidence="3 4">17bor-2</strain>
    </source>
</reference>
<dbReference type="OrthoDB" id="9761531at2"/>
<gene>
    <name evidence="3" type="ORF">DKM44_00850</name>
</gene>
<dbReference type="Pfam" id="PF00753">
    <property type="entry name" value="Lactamase_B"/>
    <property type="match status" value="2"/>
</dbReference>
<dbReference type="GO" id="GO:0006749">
    <property type="term" value="P:glutathione metabolic process"/>
    <property type="evidence" value="ECO:0007669"/>
    <property type="project" value="TreeGrafter"/>
</dbReference>
<dbReference type="InterPro" id="IPR001279">
    <property type="entry name" value="Metallo-B-lactamas"/>
</dbReference>
<dbReference type="AlphaFoldDB" id="A0A2Z3JEQ5"/>
<evidence type="ECO:0000313" key="3">
    <source>
        <dbReference type="EMBL" id="AWN21961.1"/>
    </source>
</evidence>
<dbReference type="CDD" id="cd06262">
    <property type="entry name" value="metallo-hydrolase-like_MBL-fold"/>
    <property type="match status" value="2"/>
</dbReference>
<feature type="region of interest" description="Disordered" evidence="1">
    <location>
        <begin position="52"/>
        <end position="80"/>
    </location>
</feature>
<feature type="region of interest" description="Disordered" evidence="1">
    <location>
        <begin position="98"/>
        <end position="125"/>
    </location>
</feature>
<dbReference type="PANTHER" id="PTHR43084">
    <property type="entry name" value="PERSULFIDE DIOXYGENASE ETHE1"/>
    <property type="match status" value="1"/>
</dbReference>
<dbReference type="Gene3D" id="3.60.15.10">
    <property type="entry name" value="Ribonuclease Z/Hydroxyacylglutathione hydrolase-like"/>
    <property type="match status" value="2"/>
</dbReference>
<dbReference type="KEGG" id="dez:DKM44_00850"/>
<evidence type="ECO:0000313" key="4">
    <source>
        <dbReference type="Proteomes" id="UP000245368"/>
    </source>
</evidence>